<proteinExistence type="predicted"/>
<dbReference type="Pfam" id="PF04634">
    <property type="entry name" value="YezG-like"/>
    <property type="match status" value="1"/>
</dbReference>
<reference evidence="1 2" key="1">
    <citation type="submission" date="2020-07" db="EMBL/GenBank/DDBJ databases">
        <title>Luteimonas sp. SJ-92.</title>
        <authorList>
            <person name="Huang X.-X."/>
            <person name="Xu L."/>
            <person name="Sun J.-Q."/>
        </authorList>
    </citation>
    <scope>NUCLEOTIDE SEQUENCE [LARGE SCALE GENOMIC DNA]</scope>
    <source>
        <strain evidence="1 2">SJ-92</strain>
    </source>
</reference>
<keyword evidence="2" id="KW-1185">Reference proteome</keyword>
<dbReference type="Proteomes" id="UP000578091">
    <property type="component" value="Unassembled WGS sequence"/>
</dbReference>
<dbReference type="InterPro" id="IPR006728">
    <property type="entry name" value="YezG-like"/>
</dbReference>
<accession>A0A853JAT1</accession>
<name>A0A853JAT1_9GAMM</name>
<gene>
    <name evidence="1" type="ORF">H0E84_05565</name>
</gene>
<dbReference type="Gene3D" id="3.30.500.20">
    <property type="entry name" value="BH3703-like domains"/>
    <property type="match status" value="1"/>
</dbReference>
<dbReference type="EMBL" id="JACCKA010000040">
    <property type="protein sequence ID" value="NZA25844.1"/>
    <property type="molecule type" value="Genomic_DNA"/>
</dbReference>
<evidence type="ECO:0000313" key="2">
    <source>
        <dbReference type="Proteomes" id="UP000578091"/>
    </source>
</evidence>
<dbReference type="AlphaFoldDB" id="A0A853JAT1"/>
<sequence length="111" mass="12220">MIPGQDTDLYQRIGEILASVMPARAQRISALATVGDDWSEVSFEFAGDDGKPAHFGFDQHPAQAAGDIGEALIELRKRMSADGSEPWSHCRFDMDRGGKFDLDFDYAPLDV</sequence>
<dbReference type="InterPro" id="IPR036170">
    <property type="entry name" value="YezG-like_sf"/>
</dbReference>
<organism evidence="1 2">
    <name type="scientific">Luteimonas salinisoli</name>
    <dbReference type="NCBI Taxonomy" id="2752307"/>
    <lineage>
        <taxon>Bacteria</taxon>
        <taxon>Pseudomonadati</taxon>
        <taxon>Pseudomonadota</taxon>
        <taxon>Gammaproteobacteria</taxon>
        <taxon>Lysobacterales</taxon>
        <taxon>Lysobacteraceae</taxon>
        <taxon>Luteimonas</taxon>
    </lineage>
</organism>
<dbReference type="RefSeq" id="WP_180677647.1">
    <property type="nucleotide sequence ID" value="NZ_JACCKA010000040.1"/>
</dbReference>
<evidence type="ECO:0000313" key="1">
    <source>
        <dbReference type="EMBL" id="NZA25844.1"/>
    </source>
</evidence>
<protein>
    <submittedName>
        <fullName evidence="1">DUF600 family protein</fullName>
    </submittedName>
</protein>
<comment type="caution">
    <text evidence="1">The sequence shown here is derived from an EMBL/GenBank/DDBJ whole genome shotgun (WGS) entry which is preliminary data.</text>
</comment>
<dbReference type="SUPFAM" id="SSF160424">
    <property type="entry name" value="BH3703-like"/>
    <property type="match status" value="1"/>
</dbReference>